<evidence type="ECO:0000313" key="2">
    <source>
        <dbReference type="Proteomes" id="UP000053660"/>
    </source>
</evidence>
<gene>
    <name evidence="1" type="ORF">OESDEN_13427</name>
</gene>
<protein>
    <submittedName>
        <fullName evidence="1">Uncharacterized protein</fullName>
    </submittedName>
</protein>
<dbReference type="Proteomes" id="UP000053660">
    <property type="component" value="Unassembled WGS sequence"/>
</dbReference>
<dbReference type="AlphaFoldDB" id="A0A0B1STF2"/>
<organism evidence="1 2">
    <name type="scientific">Oesophagostomum dentatum</name>
    <name type="common">Nodular worm</name>
    <dbReference type="NCBI Taxonomy" id="61180"/>
    <lineage>
        <taxon>Eukaryota</taxon>
        <taxon>Metazoa</taxon>
        <taxon>Ecdysozoa</taxon>
        <taxon>Nematoda</taxon>
        <taxon>Chromadorea</taxon>
        <taxon>Rhabditida</taxon>
        <taxon>Rhabditina</taxon>
        <taxon>Rhabditomorpha</taxon>
        <taxon>Strongyloidea</taxon>
        <taxon>Strongylidae</taxon>
        <taxon>Oesophagostomum</taxon>
    </lineage>
</organism>
<accession>A0A0B1STF2</accession>
<name>A0A0B1STF2_OESDE</name>
<proteinExistence type="predicted"/>
<sequence length="149" mass="16515">MGHVSAAAWKVPGPDGLTSEQLSLAKEHLAPLLATLLNGLKRGDSIPDGLTSSHIKLLFKKANPNDIKNYRPISLSSATLKAVTRAILDRIEKTLEETENASQIGFRKHHSTINHIHVLKQIAEKSAEYNFPNGMQFGQHWQEEESTQN</sequence>
<dbReference type="PANTHER" id="PTHR19446">
    <property type="entry name" value="REVERSE TRANSCRIPTASES"/>
    <property type="match status" value="1"/>
</dbReference>
<evidence type="ECO:0000313" key="1">
    <source>
        <dbReference type="EMBL" id="KHJ86812.1"/>
    </source>
</evidence>
<dbReference type="OrthoDB" id="5856459at2759"/>
<reference evidence="1 2" key="1">
    <citation type="submission" date="2014-03" db="EMBL/GenBank/DDBJ databases">
        <title>Draft genome of the hookworm Oesophagostomum dentatum.</title>
        <authorList>
            <person name="Mitreva M."/>
        </authorList>
    </citation>
    <scope>NUCLEOTIDE SEQUENCE [LARGE SCALE GENOMIC DNA]</scope>
    <source>
        <strain evidence="1 2">OD-Hann</strain>
    </source>
</reference>
<dbReference type="EMBL" id="KN559340">
    <property type="protein sequence ID" value="KHJ86812.1"/>
    <property type="molecule type" value="Genomic_DNA"/>
</dbReference>
<keyword evidence="2" id="KW-1185">Reference proteome</keyword>